<gene>
    <name evidence="2" type="ORF">D2V05_06500</name>
    <name evidence="3" type="ORF">FQ017_06440</name>
</gene>
<dbReference type="RefSeq" id="WP_051947130.1">
    <property type="nucleotide sequence ID" value="NZ_QXFI01000018.1"/>
</dbReference>
<dbReference type="OrthoDB" id="9800630at2"/>
<organism evidence="2 4">
    <name type="scientific">Flagellimonas pelagia</name>
    <dbReference type="NCBI Taxonomy" id="2306998"/>
    <lineage>
        <taxon>Bacteria</taxon>
        <taxon>Pseudomonadati</taxon>
        <taxon>Bacteroidota</taxon>
        <taxon>Flavobacteriia</taxon>
        <taxon>Flavobacteriales</taxon>
        <taxon>Flavobacteriaceae</taxon>
        <taxon>Flagellimonas</taxon>
    </lineage>
</organism>
<dbReference type="Proteomes" id="UP000321621">
    <property type="component" value="Unassembled WGS sequence"/>
</dbReference>
<dbReference type="Pfam" id="PF13192">
    <property type="entry name" value="Thioredoxin_3"/>
    <property type="match status" value="1"/>
</dbReference>
<dbReference type="EMBL" id="VNWK01000018">
    <property type="protein sequence ID" value="TXJ96687.1"/>
    <property type="molecule type" value="Genomic_DNA"/>
</dbReference>
<keyword evidence="5" id="KW-1185">Reference proteome</keyword>
<dbReference type="InterPro" id="IPR036249">
    <property type="entry name" value="Thioredoxin-like_sf"/>
</dbReference>
<dbReference type="AlphaFoldDB" id="A0A3A1NI03"/>
<evidence type="ECO:0000313" key="2">
    <source>
        <dbReference type="EMBL" id="RIV45216.1"/>
    </source>
</evidence>
<accession>A0A3A1NI03</accession>
<comment type="caution">
    <text evidence="2">The sequence shown here is derived from an EMBL/GenBank/DDBJ whole genome shotgun (WGS) entry which is preliminary data.</text>
</comment>
<evidence type="ECO:0000313" key="4">
    <source>
        <dbReference type="Proteomes" id="UP000266691"/>
    </source>
</evidence>
<evidence type="ECO:0000259" key="1">
    <source>
        <dbReference type="Pfam" id="PF13192"/>
    </source>
</evidence>
<evidence type="ECO:0000313" key="3">
    <source>
        <dbReference type="EMBL" id="TXJ96687.1"/>
    </source>
</evidence>
<dbReference type="SUPFAM" id="SSF52833">
    <property type="entry name" value="Thioredoxin-like"/>
    <property type="match status" value="1"/>
</dbReference>
<dbReference type="Proteomes" id="UP000266691">
    <property type="component" value="Unassembled WGS sequence"/>
</dbReference>
<sequence>MSTEVKILHSSCCATASPIRAQIEKIASENHLDVNITEFSDLKDTMPYGVLTFPALVIDGKVYDYKKVSNDKVLLAIL</sequence>
<dbReference type="InterPro" id="IPR012336">
    <property type="entry name" value="Thioredoxin-like_fold"/>
</dbReference>
<protein>
    <submittedName>
        <fullName evidence="2">Thioredoxin family protein</fullName>
    </submittedName>
</protein>
<feature type="domain" description="Thioredoxin-like fold" evidence="1">
    <location>
        <begin position="4"/>
        <end position="62"/>
    </location>
</feature>
<proteinExistence type="predicted"/>
<dbReference type="Gene3D" id="3.40.30.10">
    <property type="entry name" value="Glutaredoxin"/>
    <property type="match status" value="1"/>
</dbReference>
<reference evidence="2 4" key="1">
    <citation type="submission" date="2018-08" db="EMBL/GenBank/DDBJ databases">
        <title>Proposal of Muricauda 72 sp.nov. and Muricauda NH166 sp.nov., isolated from seawater.</title>
        <authorList>
            <person name="Cheng H."/>
            <person name="Wu Y.-H."/>
            <person name="Guo L.-L."/>
            <person name="Xu X.-W."/>
        </authorList>
    </citation>
    <scope>NUCLEOTIDE SEQUENCE [LARGE SCALE GENOMIC DNA]</scope>
    <source>
        <strain evidence="2 4">72</strain>
    </source>
</reference>
<dbReference type="EMBL" id="QXFI01000018">
    <property type="protein sequence ID" value="RIV45216.1"/>
    <property type="molecule type" value="Genomic_DNA"/>
</dbReference>
<name>A0A3A1NI03_9FLAO</name>
<evidence type="ECO:0000313" key="5">
    <source>
        <dbReference type="Proteomes" id="UP000321621"/>
    </source>
</evidence>
<reference evidence="3 5" key="2">
    <citation type="submission" date="2019-07" db="EMBL/GenBank/DDBJ databases">
        <title>Draft genome of two Muricauda strains isolated from deep sea.</title>
        <authorList>
            <person name="Sun C."/>
        </authorList>
    </citation>
    <scope>NUCLEOTIDE SEQUENCE [LARGE SCALE GENOMIC DNA]</scope>
    <source>
        <strain evidence="3 5">72</strain>
    </source>
</reference>